<dbReference type="InterPro" id="IPR016049">
    <property type="entry name" value="RNA_pol_Rpc34-like"/>
</dbReference>
<evidence type="ECO:0000256" key="3">
    <source>
        <dbReference type="ARBA" id="ARBA00022478"/>
    </source>
</evidence>
<sequence length="237" mass="26656">MGIWIRDLKARTNLQQPTVTKILKNLEGRQVIKAVKSVQSKNRKVFMLFDLEPHRDITGGAWWTDQEFDAEFVAVLREAARRIVRDTAKGITVTSLGNKLDKMKVSHVKLRDFEVKEIIDTLVYDKLVWSPEPERPPLRSDDEMAELAASLAPSAKRAKGAGGWRGGNRPEKEFIDDGKLYFGLPDKASTPTENALSRATAILCSPEHNHLVEEYSRAEFPLYEPPLEEGADAMADV</sequence>
<dbReference type="InterPro" id="IPR036388">
    <property type="entry name" value="WH-like_DNA-bd_sf"/>
</dbReference>
<evidence type="ECO:0000256" key="1">
    <source>
        <dbReference type="ARBA" id="ARBA00004123"/>
    </source>
</evidence>
<gene>
    <name evidence="6" type="ORF">PSIN1315_LOCUS1887</name>
</gene>
<keyword evidence="5" id="KW-0539">Nucleus</keyword>
<dbReference type="InterPro" id="IPR007832">
    <property type="entry name" value="RNA_pol_Rpc34"/>
</dbReference>
<dbReference type="GO" id="GO:0005654">
    <property type="term" value="C:nucleoplasm"/>
    <property type="evidence" value="ECO:0007669"/>
    <property type="project" value="UniProtKB-ARBA"/>
</dbReference>
<dbReference type="AlphaFoldDB" id="A0A7S3B8Q7"/>
<dbReference type="PANTHER" id="PTHR12780">
    <property type="entry name" value="RNA POLYMERASE III DNA DIRECTED , 39KD SUBUNIT-RELATED"/>
    <property type="match status" value="1"/>
</dbReference>
<dbReference type="GO" id="GO:0005737">
    <property type="term" value="C:cytoplasm"/>
    <property type="evidence" value="ECO:0007669"/>
    <property type="project" value="UniProtKB-ARBA"/>
</dbReference>
<reference evidence="6" key="1">
    <citation type="submission" date="2021-01" db="EMBL/GenBank/DDBJ databases">
        <authorList>
            <person name="Corre E."/>
            <person name="Pelletier E."/>
            <person name="Niang G."/>
            <person name="Scheremetjew M."/>
            <person name="Finn R."/>
            <person name="Kale V."/>
            <person name="Holt S."/>
            <person name="Cochrane G."/>
            <person name="Meng A."/>
            <person name="Brown T."/>
            <person name="Cohen L."/>
        </authorList>
    </citation>
    <scope>NUCLEOTIDE SEQUENCE</scope>
    <source>
        <strain evidence="6">RCC927</strain>
    </source>
</reference>
<dbReference type="SUPFAM" id="SSF46785">
    <property type="entry name" value="Winged helix' DNA-binding domain"/>
    <property type="match status" value="1"/>
</dbReference>
<dbReference type="InterPro" id="IPR036390">
    <property type="entry name" value="WH_DNA-bd_sf"/>
</dbReference>
<evidence type="ECO:0000313" key="6">
    <source>
        <dbReference type="EMBL" id="CAE0128171.1"/>
    </source>
</evidence>
<dbReference type="Gene3D" id="1.10.10.10">
    <property type="entry name" value="Winged helix-like DNA-binding domain superfamily/Winged helix DNA-binding domain"/>
    <property type="match status" value="1"/>
</dbReference>
<evidence type="ECO:0000256" key="4">
    <source>
        <dbReference type="ARBA" id="ARBA00023163"/>
    </source>
</evidence>
<organism evidence="6">
    <name type="scientific">Prasinoderma singulare</name>
    <dbReference type="NCBI Taxonomy" id="676789"/>
    <lineage>
        <taxon>Eukaryota</taxon>
        <taxon>Viridiplantae</taxon>
        <taxon>Prasinodermophyta</taxon>
        <taxon>Prasinodermophyceae</taxon>
        <taxon>Prasinodermales</taxon>
        <taxon>Prasinodermaceae</taxon>
        <taxon>Prasinoderma</taxon>
    </lineage>
</organism>
<dbReference type="FunFam" id="1.10.10.10:FF:000116">
    <property type="entry name" value="DNA-directed RNA polymerase III subunit RPC6"/>
    <property type="match status" value="1"/>
</dbReference>
<comment type="subcellular location">
    <subcellularLocation>
        <location evidence="1">Nucleus</location>
    </subcellularLocation>
</comment>
<comment type="similarity">
    <text evidence="2">Belongs to the eukaryotic RPC34/RPC39 RNA polymerase subunit family.</text>
</comment>
<proteinExistence type="inferred from homology"/>
<dbReference type="GO" id="GO:0006383">
    <property type="term" value="P:transcription by RNA polymerase III"/>
    <property type="evidence" value="ECO:0007669"/>
    <property type="project" value="InterPro"/>
</dbReference>
<dbReference type="GO" id="GO:0005666">
    <property type="term" value="C:RNA polymerase III complex"/>
    <property type="evidence" value="ECO:0007669"/>
    <property type="project" value="InterPro"/>
</dbReference>
<keyword evidence="4" id="KW-0804">Transcription</keyword>
<protein>
    <recommendedName>
        <fullName evidence="7">DNA-directed RNA polymerase III subunit RPC6</fullName>
    </recommendedName>
</protein>
<evidence type="ECO:0000256" key="2">
    <source>
        <dbReference type="ARBA" id="ARBA00011038"/>
    </source>
</evidence>
<keyword evidence="3" id="KW-0240">DNA-directed RNA polymerase</keyword>
<evidence type="ECO:0000256" key="5">
    <source>
        <dbReference type="ARBA" id="ARBA00023242"/>
    </source>
</evidence>
<dbReference type="EMBL" id="HBHY01002936">
    <property type="protein sequence ID" value="CAE0128171.1"/>
    <property type="molecule type" value="Transcribed_RNA"/>
</dbReference>
<name>A0A7S3B8Q7_9VIRI</name>
<evidence type="ECO:0008006" key="7">
    <source>
        <dbReference type="Google" id="ProtNLM"/>
    </source>
</evidence>
<accession>A0A7S3B8Q7</accession>
<dbReference type="Pfam" id="PF05158">
    <property type="entry name" value="RNA_pol_Rpc34"/>
    <property type="match status" value="1"/>
</dbReference>